<accession>A0A6H5GFG9</accession>
<reference evidence="2 3" key="1">
    <citation type="submission" date="2020-02" db="EMBL/GenBank/DDBJ databases">
        <authorList>
            <person name="Ferguson B K."/>
        </authorList>
    </citation>
    <scope>NUCLEOTIDE SEQUENCE [LARGE SCALE GENOMIC DNA]</scope>
</reference>
<feature type="non-terminal residue" evidence="2">
    <location>
        <position position="160"/>
    </location>
</feature>
<protein>
    <submittedName>
        <fullName evidence="2">Uncharacterized protein</fullName>
    </submittedName>
</protein>
<organism evidence="2 3">
    <name type="scientific">Nesidiocoris tenuis</name>
    <dbReference type="NCBI Taxonomy" id="355587"/>
    <lineage>
        <taxon>Eukaryota</taxon>
        <taxon>Metazoa</taxon>
        <taxon>Ecdysozoa</taxon>
        <taxon>Arthropoda</taxon>
        <taxon>Hexapoda</taxon>
        <taxon>Insecta</taxon>
        <taxon>Pterygota</taxon>
        <taxon>Neoptera</taxon>
        <taxon>Paraneoptera</taxon>
        <taxon>Hemiptera</taxon>
        <taxon>Heteroptera</taxon>
        <taxon>Panheteroptera</taxon>
        <taxon>Cimicomorpha</taxon>
        <taxon>Miridae</taxon>
        <taxon>Dicyphina</taxon>
        <taxon>Nesidiocoris</taxon>
    </lineage>
</organism>
<gene>
    <name evidence="2" type="ORF">NTEN_LOCUS7465</name>
</gene>
<sequence>MRFCRLTVLGSCQAQPELLVLRLCDCSPAAGTERSTVPLVLWIELRRHLNQSGQWIFLPHHQQSDSVWPNSTRDAEPVLFTFITRFSIMEKQNPVTVKSADTLGTGFGDHPGILTRRLSPSRRTRASDRSSPETNECMMHTDLFSIQMGNAGFDVFVQAV</sequence>
<evidence type="ECO:0000313" key="3">
    <source>
        <dbReference type="Proteomes" id="UP000479000"/>
    </source>
</evidence>
<keyword evidence="3" id="KW-1185">Reference proteome</keyword>
<proteinExistence type="predicted"/>
<evidence type="ECO:0000256" key="1">
    <source>
        <dbReference type="SAM" id="MobiDB-lite"/>
    </source>
</evidence>
<feature type="region of interest" description="Disordered" evidence="1">
    <location>
        <begin position="114"/>
        <end position="134"/>
    </location>
</feature>
<dbReference type="EMBL" id="CADCXU010011278">
    <property type="protein sequence ID" value="CAB0001678.1"/>
    <property type="molecule type" value="Genomic_DNA"/>
</dbReference>
<dbReference type="Proteomes" id="UP000479000">
    <property type="component" value="Unassembled WGS sequence"/>
</dbReference>
<evidence type="ECO:0000313" key="2">
    <source>
        <dbReference type="EMBL" id="CAB0001678.1"/>
    </source>
</evidence>
<name>A0A6H5GFG9_9HEMI</name>
<dbReference type="AlphaFoldDB" id="A0A6H5GFG9"/>